<gene>
    <name evidence="4" type="ORF">SPHA_53322</name>
</gene>
<dbReference type="AlphaFoldDB" id="A0A812DHX5"/>
<comment type="caution">
    <text evidence="4">The sequence shown here is derived from an EMBL/GenBank/DDBJ whole genome shotgun (WGS) entry which is preliminary data.</text>
</comment>
<feature type="domain" description="14-3-3" evidence="3">
    <location>
        <begin position="1"/>
        <end position="224"/>
    </location>
</feature>
<organism evidence="4 5">
    <name type="scientific">Acanthosepion pharaonis</name>
    <name type="common">Pharaoh cuttlefish</name>
    <name type="synonym">Sepia pharaonis</name>
    <dbReference type="NCBI Taxonomy" id="158019"/>
    <lineage>
        <taxon>Eukaryota</taxon>
        <taxon>Metazoa</taxon>
        <taxon>Spiralia</taxon>
        <taxon>Lophotrochozoa</taxon>
        <taxon>Mollusca</taxon>
        <taxon>Cephalopoda</taxon>
        <taxon>Coleoidea</taxon>
        <taxon>Decapodiformes</taxon>
        <taxon>Sepiida</taxon>
        <taxon>Sepiina</taxon>
        <taxon>Sepiidae</taxon>
        <taxon>Acanthosepion</taxon>
    </lineage>
</organism>
<sequence>MSEVMRELTKSGCELNNEERNLLSIAYKNVVGTRRSAWRVISSLETKADESDSYRAMVKSYRETVEEELRKNCNEVLNLLAEYLIPKASGEESKVFYLKMKGDYYRYLAEIAQGEDRKDVADKSQAAYQEAWDIATGAQSTLRPTNPIRLGLALNLSVFYFEMQSNREKACTLAKFAFEDAIAELDNLTDDTYKDSTLIMQLLRDNLTLWTGDSDGGDGDGVEN</sequence>
<dbReference type="SMART" id="SM00101">
    <property type="entry name" value="14_3_3"/>
    <property type="match status" value="1"/>
</dbReference>
<dbReference type="InterPro" id="IPR023410">
    <property type="entry name" value="14-3-3_domain"/>
</dbReference>
<evidence type="ECO:0000313" key="5">
    <source>
        <dbReference type="Proteomes" id="UP000597762"/>
    </source>
</evidence>
<feature type="site" description="Interaction with phosphoserine on interacting protein" evidence="2">
    <location>
        <position position="35"/>
    </location>
</feature>
<accession>A0A812DHX5</accession>
<evidence type="ECO:0000259" key="3">
    <source>
        <dbReference type="SMART" id="SM00101"/>
    </source>
</evidence>
<name>A0A812DHX5_ACAPH</name>
<protein>
    <submittedName>
        <fullName evidence="4">YWHAB_Q_Z</fullName>
    </submittedName>
</protein>
<dbReference type="Pfam" id="PF00244">
    <property type="entry name" value="14-3-3"/>
    <property type="match status" value="1"/>
</dbReference>
<dbReference type="InterPro" id="IPR000308">
    <property type="entry name" value="14-3-3"/>
</dbReference>
<dbReference type="OrthoDB" id="10260625at2759"/>
<evidence type="ECO:0000256" key="2">
    <source>
        <dbReference type="PIRSR" id="PIRSR000868-1"/>
    </source>
</evidence>
<dbReference type="PRINTS" id="PR00305">
    <property type="entry name" value="1433ZETA"/>
</dbReference>
<evidence type="ECO:0000256" key="1">
    <source>
        <dbReference type="ARBA" id="ARBA00006141"/>
    </source>
</evidence>
<dbReference type="Proteomes" id="UP000597762">
    <property type="component" value="Unassembled WGS sequence"/>
</dbReference>
<dbReference type="InterPro" id="IPR036815">
    <property type="entry name" value="14-3-3_dom_sf"/>
</dbReference>
<keyword evidence="5" id="KW-1185">Reference proteome</keyword>
<dbReference type="PIRSF" id="PIRSF000868">
    <property type="entry name" value="14-3-3"/>
    <property type="match status" value="1"/>
</dbReference>
<dbReference type="PANTHER" id="PTHR18860">
    <property type="entry name" value="14-3-3 PROTEIN"/>
    <property type="match status" value="1"/>
</dbReference>
<dbReference type="EMBL" id="CAHIKZ030003385">
    <property type="protein sequence ID" value="CAE1299594.1"/>
    <property type="molecule type" value="Genomic_DNA"/>
</dbReference>
<dbReference type="Gene3D" id="1.20.190.20">
    <property type="entry name" value="14-3-3 domain"/>
    <property type="match status" value="1"/>
</dbReference>
<proteinExistence type="inferred from homology"/>
<feature type="site" description="Interaction with phosphoserine on interacting protein" evidence="2">
    <location>
        <position position="106"/>
    </location>
</feature>
<dbReference type="SUPFAM" id="SSF48445">
    <property type="entry name" value="14-3-3 protein"/>
    <property type="match status" value="1"/>
</dbReference>
<comment type="similarity">
    <text evidence="1">Belongs to the 14-3-3 family.</text>
</comment>
<reference evidence="4" key="1">
    <citation type="submission" date="2021-01" db="EMBL/GenBank/DDBJ databases">
        <authorList>
            <person name="Li R."/>
            <person name="Bekaert M."/>
        </authorList>
    </citation>
    <scope>NUCLEOTIDE SEQUENCE</scope>
    <source>
        <strain evidence="4">Farmed</strain>
    </source>
</reference>
<evidence type="ECO:0000313" key="4">
    <source>
        <dbReference type="EMBL" id="CAE1299594.1"/>
    </source>
</evidence>